<sequence length="207" mass="22083">MSSSTLGRLPGLYGSSTAAWRVVDGGREEGAVPKCFAAVGDVAGSSWRSQTDGLASSSSGAAQIAECDSATLRGNGGRASTSVQGFATSELIQGKIREACDVLQKKFDLLAVRAQALEESVEAIKEELKICKAEIQVLKGNEQGLQNNLELLENSVPEAVEGSDHKSYIVELINSAVSLDESEEMIASNIRRIHRDPFRKKSNSSRP</sequence>
<keyword evidence="3" id="KW-1185">Reference proteome</keyword>
<evidence type="ECO:0000313" key="3">
    <source>
        <dbReference type="Proteomes" id="UP001066276"/>
    </source>
</evidence>
<keyword evidence="1" id="KW-0175">Coiled coil</keyword>
<accession>A0AAV7LBD6</accession>
<reference evidence="2" key="1">
    <citation type="journal article" date="2022" name="bioRxiv">
        <title>Sequencing and chromosome-scale assembly of the giantPleurodeles waltlgenome.</title>
        <authorList>
            <person name="Brown T."/>
            <person name="Elewa A."/>
            <person name="Iarovenko S."/>
            <person name="Subramanian E."/>
            <person name="Araus A.J."/>
            <person name="Petzold A."/>
            <person name="Susuki M."/>
            <person name="Suzuki K.-i.T."/>
            <person name="Hayashi T."/>
            <person name="Toyoda A."/>
            <person name="Oliveira C."/>
            <person name="Osipova E."/>
            <person name="Leigh N.D."/>
            <person name="Simon A."/>
            <person name="Yun M.H."/>
        </authorList>
    </citation>
    <scope>NUCLEOTIDE SEQUENCE</scope>
    <source>
        <strain evidence="2">20211129_DDA</strain>
        <tissue evidence="2">Liver</tissue>
    </source>
</reference>
<evidence type="ECO:0000256" key="1">
    <source>
        <dbReference type="SAM" id="Coils"/>
    </source>
</evidence>
<proteinExistence type="predicted"/>
<gene>
    <name evidence="2" type="ORF">NDU88_000845</name>
</gene>
<feature type="coiled-coil region" evidence="1">
    <location>
        <begin position="107"/>
        <end position="155"/>
    </location>
</feature>
<evidence type="ECO:0000313" key="2">
    <source>
        <dbReference type="EMBL" id="KAJ1087679.1"/>
    </source>
</evidence>
<protein>
    <submittedName>
        <fullName evidence="2">Uncharacterized protein</fullName>
    </submittedName>
</protein>
<dbReference type="AlphaFoldDB" id="A0AAV7LBD6"/>
<dbReference type="Proteomes" id="UP001066276">
    <property type="component" value="Chromosome 11"/>
</dbReference>
<name>A0AAV7LBD6_PLEWA</name>
<comment type="caution">
    <text evidence="2">The sequence shown here is derived from an EMBL/GenBank/DDBJ whole genome shotgun (WGS) entry which is preliminary data.</text>
</comment>
<dbReference type="EMBL" id="JANPWB010000015">
    <property type="protein sequence ID" value="KAJ1087679.1"/>
    <property type="molecule type" value="Genomic_DNA"/>
</dbReference>
<organism evidence="2 3">
    <name type="scientific">Pleurodeles waltl</name>
    <name type="common">Iberian ribbed newt</name>
    <dbReference type="NCBI Taxonomy" id="8319"/>
    <lineage>
        <taxon>Eukaryota</taxon>
        <taxon>Metazoa</taxon>
        <taxon>Chordata</taxon>
        <taxon>Craniata</taxon>
        <taxon>Vertebrata</taxon>
        <taxon>Euteleostomi</taxon>
        <taxon>Amphibia</taxon>
        <taxon>Batrachia</taxon>
        <taxon>Caudata</taxon>
        <taxon>Salamandroidea</taxon>
        <taxon>Salamandridae</taxon>
        <taxon>Pleurodelinae</taxon>
        <taxon>Pleurodeles</taxon>
    </lineage>
</organism>